<dbReference type="KEGG" id="uam:UABAM_06187"/>
<gene>
    <name evidence="2" type="ORF">UABAM_06187</name>
</gene>
<dbReference type="EMBL" id="AP019860">
    <property type="protein sequence ID" value="BBM87772.1"/>
    <property type="molecule type" value="Genomic_DNA"/>
</dbReference>
<dbReference type="InterPro" id="IPR036890">
    <property type="entry name" value="HATPase_C_sf"/>
</dbReference>
<keyword evidence="3" id="KW-1185">Reference proteome</keyword>
<dbReference type="OrthoDB" id="369657at2"/>
<dbReference type="AlphaFoldDB" id="A0A5S9IUX3"/>
<organism evidence="2 3">
    <name type="scientific">Uabimicrobium amorphum</name>
    <dbReference type="NCBI Taxonomy" id="2596890"/>
    <lineage>
        <taxon>Bacteria</taxon>
        <taxon>Pseudomonadati</taxon>
        <taxon>Planctomycetota</taxon>
        <taxon>Candidatus Uabimicrobiia</taxon>
        <taxon>Candidatus Uabimicrobiales</taxon>
        <taxon>Candidatus Uabimicrobiaceae</taxon>
        <taxon>Candidatus Uabimicrobium</taxon>
    </lineage>
</organism>
<dbReference type="Pfam" id="PF13581">
    <property type="entry name" value="HATPase_c_2"/>
    <property type="match status" value="1"/>
</dbReference>
<evidence type="ECO:0000313" key="3">
    <source>
        <dbReference type="Proteomes" id="UP000326354"/>
    </source>
</evidence>
<dbReference type="Proteomes" id="UP000326354">
    <property type="component" value="Chromosome"/>
</dbReference>
<dbReference type="RefSeq" id="WP_151971774.1">
    <property type="nucleotide sequence ID" value="NZ_AP019860.1"/>
</dbReference>
<evidence type="ECO:0000313" key="2">
    <source>
        <dbReference type="EMBL" id="BBM87772.1"/>
    </source>
</evidence>
<accession>A0A5S9IUX3</accession>
<name>A0A5S9IUX3_UABAM</name>
<feature type="domain" description="Histidine kinase/HSP90-like ATPase" evidence="1">
    <location>
        <begin position="16"/>
        <end position="91"/>
    </location>
</feature>
<dbReference type="Gene3D" id="3.30.565.10">
    <property type="entry name" value="Histidine kinase-like ATPase, C-terminal domain"/>
    <property type="match status" value="1"/>
</dbReference>
<evidence type="ECO:0000259" key="1">
    <source>
        <dbReference type="Pfam" id="PF13581"/>
    </source>
</evidence>
<protein>
    <recommendedName>
        <fullName evidence="1">Histidine kinase/HSP90-like ATPase domain-containing protein</fullName>
    </recommendedName>
</protein>
<sequence>MTEILSSYVKISYSPRWAYVQNIRDFVKNFCMNSQLSDSISDKIMIVASELLENAVKYSCREDVSFRMEIVPQTRSVNISVSNYSEEKNTGILKQELDQVNSLPPQEAYLKNLARVAQNPEVSRLGFSRIRYETNADFDLSIEKDFVTIVCKIPIDEA</sequence>
<dbReference type="InterPro" id="IPR003594">
    <property type="entry name" value="HATPase_dom"/>
</dbReference>
<reference evidence="2 3" key="1">
    <citation type="submission" date="2019-08" db="EMBL/GenBank/DDBJ databases">
        <title>Complete genome sequence of Candidatus Uab amorphum.</title>
        <authorList>
            <person name="Shiratori T."/>
            <person name="Suzuki S."/>
            <person name="Kakizawa Y."/>
            <person name="Ishida K."/>
        </authorList>
    </citation>
    <scope>NUCLEOTIDE SEQUENCE [LARGE SCALE GENOMIC DNA]</scope>
    <source>
        <strain evidence="2 3">SRT547</strain>
    </source>
</reference>
<proteinExistence type="predicted"/>